<dbReference type="SUPFAM" id="SSF48371">
    <property type="entry name" value="ARM repeat"/>
    <property type="match status" value="1"/>
</dbReference>
<dbReference type="SMART" id="SM01349">
    <property type="entry name" value="TOG"/>
    <property type="match status" value="1"/>
</dbReference>
<dbReference type="InterPro" id="IPR024395">
    <property type="entry name" value="CLASP_N_dom"/>
</dbReference>
<organism evidence="3">
    <name type="scientific">Timema bartmani</name>
    <dbReference type="NCBI Taxonomy" id="61472"/>
    <lineage>
        <taxon>Eukaryota</taxon>
        <taxon>Metazoa</taxon>
        <taxon>Ecdysozoa</taxon>
        <taxon>Arthropoda</taxon>
        <taxon>Hexapoda</taxon>
        <taxon>Insecta</taxon>
        <taxon>Pterygota</taxon>
        <taxon>Neoptera</taxon>
        <taxon>Polyneoptera</taxon>
        <taxon>Phasmatodea</taxon>
        <taxon>Timematodea</taxon>
        <taxon>Timematoidea</taxon>
        <taxon>Timematidae</taxon>
        <taxon>Timema</taxon>
    </lineage>
</organism>
<dbReference type="EMBL" id="OD564466">
    <property type="protein sequence ID" value="CAD7438473.1"/>
    <property type="molecule type" value="Genomic_DNA"/>
</dbReference>
<dbReference type="PANTHER" id="PTHR12609">
    <property type="entry name" value="MICROTUBULE ASSOCIATED PROTEIN XMAP215"/>
    <property type="match status" value="1"/>
</dbReference>
<feature type="domain" description="TOG" evidence="2">
    <location>
        <begin position="1"/>
        <end position="181"/>
    </location>
</feature>
<name>A0A7R9EP75_9NEOP</name>
<protein>
    <recommendedName>
        <fullName evidence="2">TOG domain-containing protein</fullName>
    </recommendedName>
</protein>
<dbReference type="GO" id="GO:0046785">
    <property type="term" value="P:microtubule polymerization"/>
    <property type="evidence" value="ECO:0007669"/>
    <property type="project" value="InterPro"/>
</dbReference>
<dbReference type="GO" id="GO:0061863">
    <property type="term" value="F:microtubule plus end polymerase"/>
    <property type="evidence" value="ECO:0007669"/>
    <property type="project" value="InterPro"/>
</dbReference>
<dbReference type="Pfam" id="PF12348">
    <property type="entry name" value="CLASP_N"/>
    <property type="match status" value="1"/>
</dbReference>
<dbReference type="GO" id="GO:0051010">
    <property type="term" value="F:microtubule plus-end binding"/>
    <property type="evidence" value="ECO:0007669"/>
    <property type="project" value="InterPro"/>
</dbReference>
<evidence type="ECO:0000256" key="1">
    <source>
        <dbReference type="SAM" id="MobiDB-lite"/>
    </source>
</evidence>
<accession>A0A7R9EP75</accession>
<dbReference type="InterPro" id="IPR016024">
    <property type="entry name" value="ARM-type_fold"/>
</dbReference>
<dbReference type="InterPro" id="IPR034085">
    <property type="entry name" value="TOG"/>
</dbReference>
<evidence type="ECO:0000259" key="2">
    <source>
        <dbReference type="SMART" id="SM01349"/>
    </source>
</evidence>
<gene>
    <name evidence="3" type="ORF">TBIB3V08_LOCUS1062</name>
</gene>
<dbReference type="Gene3D" id="1.25.10.10">
    <property type="entry name" value="Leucine-rich Repeat Variant"/>
    <property type="match status" value="1"/>
</dbReference>
<dbReference type="AlphaFoldDB" id="A0A7R9EP75"/>
<feature type="region of interest" description="Disordered" evidence="1">
    <location>
        <begin position="365"/>
        <end position="396"/>
    </location>
</feature>
<reference evidence="3" key="1">
    <citation type="submission" date="2020-11" db="EMBL/GenBank/DDBJ databases">
        <authorList>
            <person name="Tran Van P."/>
        </authorList>
    </citation>
    <scope>NUCLEOTIDE SEQUENCE</scope>
</reference>
<dbReference type="InterPro" id="IPR011989">
    <property type="entry name" value="ARM-like"/>
</dbReference>
<dbReference type="GO" id="GO:0007051">
    <property type="term" value="P:spindle organization"/>
    <property type="evidence" value="ECO:0007669"/>
    <property type="project" value="InterPro"/>
</dbReference>
<dbReference type="InterPro" id="IPR045110">
    <property type="entry name" value="XMAP215"/>
</dbReference>
<evidence type="ECO:0000313" key="3">
    <source>
        <dbReference type="EMBL" id="CAD7438473.1"/>
    </source>
</evidence>
<proteinExistence type="predicted"/>
<dbReference type="GO" id="GO:0030951">
    <property type="term" value="P:establishment or maintenance of microtubule cytoskeleton polarity"/>
    <property type="evidence" value="ECO:0007669"/>
    <property type="project" value="InterPro"/>
</dbReference>
<sequence>MGLLYTPFTVSQNGIDGMTYLVDRMGVDFRPYISTVLPPIIDRLGDSKEMVREKSQLLILKLMERDVITPQALFDKLMPAFTHKNGKIREEVMNCLQTTLKEHGPQSLSISRLIAPIVKLLSDPMSPVRDTAFNTLVEIYRHVGERLRSDLHRKHAVPSSRLPALMARFDELQAAGDMMPSAVTMDGVTLMATRVRRPRALASPVPRSSLYRSWLNGTAHPPPTLCACAGVERDEMRSETVWMEYRRSRGECSGLSCVATTSVTPRAMSSVCCPRGGFPSRGINWKLLTVNGSSCVVFRLSWTSRDVRDRGDVNLFCEDQVFVVTRGDVCADQEGSGTLRDDGVTFGVSVVFKCHDIPGTPQDDNLGRAGICKSSEIPGTPQDDGRPARGDGPIGT</sequence>